<proteinExistence type="predicted"/>
<evidence type="ECO:0000313" key="3">
    <source>
        <dbReference type="Proteomes" id="UP000034883"/>
    </source>
</evidence>
<name>A0A0F6SES4_9BACT</name>
<dbReference type="CDD" id="cd07262">
    <property type="entry name" value="VOC_like"/>
    <property type="match status" value="1"/>
</dbReference>
<dbReference type="Proteomes" id="UP000034883">
    <property type="component" value="Chromosome"/>
</dbReference>
<evidence type="ECO:0000259" key="1">
    <source>
        <dbReference type="PROSITE" id="PS51819"/>
    </source>
</evidence>
<keyword evidence="3" id="KW-1185">Reference proteome</keyword>
<feature type="domain" description="VOC" evidence="1">
    <location>
        <begin position="24"/>
        <end position="151"/>
    </location>
</feature>
<gene>
    <name evidence="2" type="ORF">DB32_002848</name>
</gene>
<dbReference type="PANTHER" id="PTHR35006:SF2">
    <property type="entry name" value="GLYOXALASE FAMILY PROTEIN (AFU_ORTHOLOGUE AFUA_5G14830)"/>
    <property type="match status" value="1"/>
</dbReference>
<dbReference type="EMBL" id="CP011125">
    <property type="protein sequence ID" value="AKF05699.1"/>
    <property type="molecule type" value="Genomic_DNA"/>
</dbReference>
<reference evidence="2 3" key="1">
    <citation type="submission" date="2015-03" db="EMBL/GenBank/DDBJ databases">
        <title>Genome assembly of Sandaracinus amylolyticus DSM 53668.</title>
        <authorList>
            <person name="Sharma G."/>
            <person name="Subramanian S."/>
        </authorList>
    </citation>
    <scope>NUCLEOTIDE SEQUENCE [LARGE SCALE GENOMIC DNA]</scope>
    <source>
        <strain evidence="2 3">DSM 53668</strain>
    </source>
</reference>
<organism evidence="2 3">
    <name type="scientific">Sandaracinus amylolyticus</name>
    <dbReference type="NCBI Taxonomy" id="927083"/>
    <lineage>
        <taxon>Bacteria</taxon>
        <taxon>Pseudomonadati</taxon>
        <taxon>Myxococcota</taxon>
        <taxon>Polyangia</taxon>
        <taxon>Polyangiales</taxon>
        <taxon>Sandaracinaceae</taxon>
        <taxon>Sandaracinus</taxon>
    </lineage>
</organism>
<dbReference type="Pfam" id="PF00903">
    <property type="entry name" value="Glyoxalase"/>
    <property type="match status" value="1"/>
</dbReference>
<dbReference type="InterPro" id="IPR037523">
    <property type="entry name" value="VOC_core"/>
</dbReference>
<dbReference type="STRING" id="927083.DB32_002848"/>
<keyword evidence="2" id="KW-0456">Lyase</keyword>
<dbReference type="GO" id="GO:0016829">
    <property type="term" value="F:lyase activity"/>
    <property type="evidence" value="ECO:0007669"/>
    <property type="project" value="UniProtKB-KW"/>
</dbReference>
<dbReference type="AlphaFoldDB" id="A0A0F6SES4"/>
<dbReference type="SUPFAM" id="SSF54593">
    <property type="entry name" value="Glyoxalase/Bleomycin resistance protein/Dihydroxybiphenyl dioxygenase"/>
    <property type="match status" value="1"/>
</dbReference>
<dbReference type="KEGG" id="samy:DB32_002848"/>
<dbReference type="InterPro" id="IPR004360">
    <property type="entry name" value="Glyas_Fos-R_dOase_dom"/>
</dbReference>
<evidence type="ECO:0000313" key="2">
    <source>
        <dbReference type="EMBL" id="AKF05699.1"/>
    </source>
</evidence>
<sequence>MMRTDGQASRASRCSPRAQEDPTMIDHLSTYATDYAATKRFYDAVMPALGHRCVMELTASWNPEWPEQRMCAYGPGEKPIYWVIEARGSSTPRHVAFVAGTRAAVDAFHRIGLEAGAKDHGAPGIRAHYHPTYYGAFLLDPDGNNVEAVCHAPG</sequence>
<protein>
    <submittedName>
        <fullName evidence="2">Lactoylglutathione lyase</fullName>
    </submittedName>
</protein>
<dbReference type="InterPro" id="IPR029068">
    <property type="entry name" value="Glyas_Bleomycin-R_OHBP_Dase"/>
</dbReference>
<dbReference type="Gene3D" id="3.10.180.10">
    <property type="entry name" value="2,3-Dihydroxybiphenyl 1,2-Dioxygenase, domain 1"/>
    <property type="match status" value="1"/>
</dbReference>
<dbReference type="PANTHER" id="PTHR35006">
    <property type="entry name" value="GLYOXALASE FAMILY PROTEIN (AFU_ORTHOLOGUE AFUA_5G14830)"/>
    <property type="match status" value="1"/>
</dbReference>
<accession>A0A0F6SES4</accession>
<dbReference type="PROSITE" id="PS51819">
    <property type="entry name" value="VOC"/>
    <property type="match status" value="1"/>
</dbReference>